<dbReference type="Pfam" id="PF05995">
    <property type="entry name" value="CDO_I"/>
    <property type="match status" value="1"/>
</dbReference>
<evidence type="ECO:0000256" key="1">
    <source>
        <dbReference type="ARBA" id="ARBA00006622"/>
    </source>
</evidence>
<protein>
    <submittedName>
        <fullName evidence="2">Cysteine dioxygenase type I</fullName>
    </submittedName>
</protein>
<organism evidence="2 3">
    <name type="scientific">Kaistella treverensis</name>
    <dbReference type="NCBI Taxonomy" id="631455"/>
    <lineage>
        <taxon>Bacteria</taxon>
        <taxon>Pseudomonadati</taxon>
        <taxon>Bacteroidota</taxon>
        <taxon>Flavobacteriia</taxon>
        <taxon>Flavobacteriales</taxon>
        <taxon>Weeksellaceae</taxon>
        <taxon>Chryseobacterium group</taxon>
        <taxon>Kaistella</taxon>
    </lineage>
</organism>
<dbReference type="SUPFAM" id="SSF51182">
    <property type="entry name" value="RmlC-like cupins"/>
    <property type="match status" value="1"/>
</dbReference>
<dbReference type="Proteomes" id="UP000242560">
    <property type="component" value="Unassembled WGS sequence"/>
</dbReference>
<evidence type="ECO:0000313" key="3">
    <source>
        <dbReference type="Proteomes" id="UP000242560"/>
    </source>
</evidence>
<reference evidence="3" key="1">
    <citation type="submission" date="2016-10" db="EMBL/GenBank/DDBJ databases">
        <authorList>
            <person name="Varghese N."/>
            <person name="Submissions S."/>
        </authorList>
    </citation>
    <scope>NUCLEOTIDE SEQUENCE [LARGE SCALE GENOMIC DNA]</scope>
    <source>
        <strain evidence="3">DSM 22251</strain>
    </source>
</reference>
<name>A0A1I3JGG8_9FLAO</name>
<comment type="similarity">
    <text evidence="1">Belongs to the cysteine dioxygenase family.</text>
</comment>
<dbReference type="AlphaFoldDB" id="A0A1I3JGG8"/>
<keyword evidence="3" id="KW-1185">Reference proteome</keyword>
<proteinExistence type="inferred from homology"/>
<dbReference type="GO" id="GO:0016702">
    <property type="term" value="F:oxidoreductase activity, acting on single donors with incorporation of molecular oxygen, incorporation of two atoms of oxygen"/>
    <property type="evidence" value="ECO:0007669"/>
    <property type="project" value="InterPro"/>
</dbReference>
<dbReference type="GO" id="GO:0005506">
    <property type="term" value="F:iron ion binding"/>
    <property type="evidence" value="ECO:0007669"/>
    <property type="project" value="InterPro"/>
</dbReference>
<keyword evidence="2" id="KW-0223">Dioxygenase</keyword>
<dbReference type="Gene3D" id="2.60.120.10">
    <property type="entry name" value="Jelly Rolls"/>
    <property type="match status" value="1"/>
</dbReference>
<accession>A0A1I3JGG8</accession>
<dbReference type="EMBL" id="FORQ01000001">
    <property type="protein sequence ID" value="SFI59329.1"/>
    <property type="molecule type" value="Genomic_DNA"/>
</dbReference>
<dbReference type="InterPro" id="IPR014710">
    <property type="entry name" value="RmlC-like_jellyroll"/>
</dbReference>
<sequence length="193" mass="22288">METPIGLQKLEQVLADLKAKNSLSFEEVCDLLFTFHIKDFEEIYQISALEIPAETCMRIPVFQGEFFAALKIWGINYCSVIRDHVNYDTKLKVLKGSLTEISYRENDNFIEYDSRATAKEGDILIEKTTDINSIINNSDEITVSLHVYRTPKLNVENVRIFDTEQRRIGQLSHHATVCSWKAVDNHFKKITQI</sequence>
<dbReference type="InterPro" id="IPR011051">
    <property type="entry name" value="RmlC_Cupin_sf"/>
</dbReference>
<dbReference type="InterPro" id="IPR010300">
    <property type="entry name" value="CDO_1"/>
</dbReference>
<evidence type="ECO:0000313" key="2">
    <source>
        <dbReference type="EMBL" id="SFI59329.1"/>
    </source>
</evidence>
<dbReference type="RefSeq" id="WP_039345311.1">
    <property type="nucleotide sequence ID" value="NZ_FORQ01000001.1"/>
</dbReference>
<keyword evidence="2" id="KW-0560">Oxidoreductase</keyword>
<gene>
    <name evidence="2" type="ORF">SAMN05421638_0163</name>
</gene>